<evidence type="ECO:0008006" key="3">
    <source>
        <dbReference type="Google" id="ProtNLM"/>
    </source>
</evidence>
<dbReference type="AlphaFoldDB" id="A0A834LKZ3"/>
<sequence>MRGYHKSLSTPRCAMKVDIMKAYDHVRWEFLWDVLSAMNFHPTMIKWLQACVSTANYSLCINGGEVTGYIKGRLINLCFADDLMIVCKGELSSIKLIKEALAKFEALSGLPPSIGKSSIFFSGVNVGVKETILQELGF</sequence>
<name>A0A834LKZ3_RHOSS</name>
<evidence type="ECO:0000313" key="1">
    <source>
        <dbReference type="EMBL" id="KAF7140102.1"/>
    </source>
</evidence>
<comment type="caution">
    <text evidence="1">The sequence shown here is derived from an EMBL/GenBank/DDBJ whole genome shotgun (WGS) entry which is preliminary data.</text>
</comment>
<reference evidence="1" key="1">
    <citation type="submission" date="2019-11" db="EMBL/GenBank/DDBJ databases">
        <authorList>
            <person name="Liu Y."/>
            <person name="Hou J."/>
            <person name="Li T.-Q."/>
            <person name="Guan C.-H."/>
            <person name="Wu X."/>
            <person name="Wu H.-Z."/>
            <person name="Ling F."/>
            <person name="Zhang R."/>
            <person name="Shi X.-G."/>
            <person name="Ren J.-P."/>
            <person name="Chen E.-F."/>
            <person name="Sun J.-M."/>
        </authorList>
    </citation>
    <scope>NUCLEOTIDE SEQUENCE</scope>
    <source>
        <strain evidence="1">Adult_tree_wgs_1</strain>
        <tissue evidence="1">Leaves</tissue>
    </source>
</reference>
<dbReference type="OrthoDB" id="1934719at2759"/>
<dbReference type="EMBL" id="WJXA01000006">
    <property type="protein sequence ID" value="KAF7140102.1"/>
    <property type="molecule type" value="Genomic_DNA"/>
</dbReference>
<keyword evidence="2" id="KW-1185">Reference proteome</keyword>
<dbReference type="PANTHER" id="PTHR33116">
    <property type="entry name" value="REVERSE TRANSCRIPTASE ZINC-BINDING DOMAIN-CONTAINING PROTEIN-RELATED-RELATED"/>
    <property type="match status" value="1"/>
</dbReference>
<proteinExistence type="predicted"/>
<dbReference type="Proteomes" id="UP000626092">
    <property type="component" value="Unassembled WGS sequence"/>
</dbReference>
<organism evidence="1 2">
    <name type="scientific">Rhododendron simsii</name>
    <name type="common">Sims's rhododendron</name>
    <dbReference type="NCBI Taxonomy" id="118357"/>
    <lineage>
        <taxon>Eukaryota</taxon>
        <taxon>Viridiplantae</taxon>
        <taxon>Streptophyta</taxon>
        <taxon>Embryophyta</taxon>
        <taxon>Tracheophyta</taxon>
        <taxon>Spermatophyta</taxon>
        <taxon>Magnoliopsida</taxon>
        <taxon>eudicotyledons</taxon>
        <taxon>Gunneridae</taxon>
        <taxon>Pentapetalae</taxon>
        <taxon>asterids</taxon>
        <taxon>Ericales</taxon>
        <taxon>Ericaceae</taxon>
        <taxon>Ericoideae</taxon>
        <taxon>Rhodoreae</taxon>
        <taxon>Rhododendron</taxon>
    </lineage>
</organism>
<dbReference type="PANTHER" id="PTHR33116:SF84">
    <property type="entry name" value="RNA-DIRECTED DNA POLYMERASE"/>
    <property type="match status" value="1"/>
</dbReference>
<protein>
    <recommendedName>
        <fullName evidence="3">Reverse transcriptase domain-containing protein</fullName>
    </recommendedName>
</protein>
<gene>
    <name evidence="1" type="ORF">RHSIM_Rhsim06G0090100</name>
</gene>
<accession>A0A834LKZ3</accession>
<evidence type="ECO:0000313" key="2">
    <source>
        <dbReference type="Proteomes" id="UP000626092"/>
    </source>
</evidence>